<keyword evidence="1" id="KW-0678">Repressor</keyword>
<reference evidence="7 8" key="1">
    <citation type="submission" date="2019-03" db="EMBL/GenBank/DDBJ databases">
        <title>Genomic Encyclopedia of Type Strains, Phase III (KMG-III): the genomes of soil and plant-associated and newly described type strains.</title>
        <authorList>
            <person name="Whitman W."/>
        </authorList>
    </citation>
    <scope>NUCLEOTIDE SEQUENCE [LARGE SCALE GENOMIC DNA]</scope>
    <source>
        <strain evidence="7 8">CECT 8976</strain>
    </source>
</reference>
<evidence type="ECO:0000256" key="4">
    <source>
        <dbReference type="ARBA" id="ARBA00023125"/>
    </source>
</evidence>
<dbReference type="Proteomes" id="UP000295611">
    <property type="component" value="Unassembled WGS sequence"/>
</dbReference>
<evidence type="ECO:0000256" key="3">
    <source>
        <dbReference type="ARBA" id="ARBA00023015"/>
    </source>
</evidence>
<protein>
    <submittedName>
        <fullName evidence="7">Uncharacterized protein (DUF1778 family)</fullName>
    </submittedName>
</protein>
<dbReference type="RefSeq" id="WP_133678892.1">
    <property type="nucleotide sequence ID" value="NZ_SNZP01000003.1"/>
</dbReference>
<evidence type="ECO:0000256" key="2">
    <source>
        <dbReference type="ARBA" id="ARBA00022649"/>
    </source>
</evidence>
<keyword evidence="5" id="KW-0804">Transcription</keyword>
<proteinExistence type="inferred from homology"/>
<dbReference type="SUPFAM" id="SSF47598">
    <property type="entry name" value="Ribbon-helix-helix"/>
    <property type="match status" value="1"/>
</dbReference>
<evidence type="ECO:0000313" key="7">
    <source>
        <dbReference type="EMBL" id="TDR81525.1"/>
    </source>
</evidence>
<dbReference type="PANTHER" id="PTHR35401">
    <property type="entry name" value="COPG FAMILY HELIX-TURN-HELIX PROTEIN-RELATED-RELATED"/>
    <property type="match status" value="1"/>
</dbReference>
<organism evidence="7 8">
    <name type="scientific">Paludibacterium purpuratum</name>
    <dbReference type="NCBI Taxonomy" id="1144873"/>
    <lineage>
        <taxon>Bacteria</taxon>
        <taxon>Pseudomonadati</taxon>
        <taxon>Pseudomonadota</taxon>
        <taxon>Betaproteobacteria</taxon>
        <taxon>Neisseriales</taxon>
        <taxon>Chromobacteriaceae</taxon>
        <taxon>Paludibacterium</taxon>
    </lineage>
</organism>
<dbReference type="InterPro" id="IPR010985">
    <property type="entry name" value="Ribbon_hlx_hlx"/>
</dbReference>
<gene>
    <name evidence="7" type="ORF">DFP86_103178</name>
</gene>
<evidence type="ECO:0000256" key="6">
    <source>
        <dbReference type="ARBA" id="ARBA00049988"/>
    </source>
</evidence>
<dbReference type="Pfam" id="PF08681">
    <property type="entry name" value="TacA1"/>
    <property type="match status" value="1"/>
</dbReference>
<dbReference type="GO" id="GO:0006355">
    <property type="term" value="P:regulation of DNA-templated transcription"/>
    <property type="evidence" value="ECO:0007669"/>
    <property type="project" value="InterPro"/>
</dbReference>
<dbReference type="Gene3D" id="1.20.5.780">
    <property type="entry name" value="Single helix bin"/>
    <property type="match status" value="1"/>
</dbReference>
<evidence type="ECO:0000256" key="5">
    <source>
        <dbReference type="ARBA" id="ARBA00023163"/>
    </source>
</evidence>
<dbReference type="PANTHER" id="PTHR35401:SF1">
    <property type="entry name" value="CYTOPLASMIC PROTEIN"/>
    <property type="match status" value="1"/>
</dbReference>
<comment type="similarity">
    <text evidence="6">Belongs to the TacA antitoxin family.</text>
</comment>
<dbReference type="OrthoDB" id="5297163at2"/>
<keyword evidence="8" id="KW-1185">Reference proteome</keyword>
<keyword evidence="3" id="KW-0805">Transcription regulation</keyword>
<evidence type="ECO:0000313" key="8">
    <source>
        <dbReference type="Proteomes" id="UP000295611"/>
    </source>
</evidence>
<name>A0A4R7BC91_9NEIS</name>
<dbReference type="GO" id="GO:0003677">
    <property type="term" value="F:DNA binding"/>
    <property type="evidence" value="ECO:0007669"/>
    <property type="project" value="UniProtKB-KW"/>
</dbReference>
<keyword evidence="2" id="KW-1277">Toxin-antitoxin system</keyword>
<accession>A0A4R7BC91</accession>
<evidence type="ECO:0000256" key="1">
    <source>
        <dbReference type="ARBA" id="ARBA00022491"/>
    </source>
</evidence>
<sequence>MTSPTLTRATTINLRAPSAQRALIDQAAHLAGKSRTEFMLEAACEKAQQMLLDRTVFALDAAGFQRFAELLDAPLENREALTRLLNRRAAWEPADK</sequence>
<dbReference type="EMBL" id="SNZP01000003">
    <property type="protein sequence ID" value="TDR81525.1"/>
    <property type="molecule type" value="Genomic_DNA"/>
</dbReference>
<dbReference type="AlphaFoldDB" id="A0A4R7BC91"/>
<keyword evidence="4" id="KW-0238">DNA-binding</keyword>
<dbReference type="InterPro" id="IPR014795">
    <property type="entry name" value="TacA_1-like"/>
</dbReference>
<comment type="caution">
    <text evidence="7">The sequence shown here is derived from an EMBL/GenBank/DDBJ whole genome shotgun (WGS) entry which is preliminary data.</text>
</comment>